<keyword evidence="7" id="KW-0456">Lyase</keyword>
<evidence type="ECO:0000256" key="4">
    <source>
        <dbReference type="ARBA" id="ARBA00022801"/>
    </source>
</evidence>
<keyword evidence="10" id="KW-1185">Reference proteome</keyword>
<evidence type="ECO:0000256" key="6">
    <source>
        <dbReference type="ARBA" id="ARBA00023125"/>
    </source>
</evidence>
<dbReference type="InterPro" id="IPR036590">
    <property type="entry name" value="SRAP-like"/>
</dbReference>
<dbReference type="GO" id="GO:0003697">
    <property type="term" value="F:single-stranded DNA binding"/>
    <property type="evidence" value="ECO:0007669"/>
    <property type="project" value="InterPro"/>
</dbReference>
<dbReference type="GO" id="GO:0008233">
    <property type="term" value="F:peptidase activity"/>
    <property type="evidence" value="ECO:0007669"/>
    <property type="project" value="UniProtKB-KW"/>
</dbReference>
<evidence type="ECO:0000313" key="10">
    <source>
        <dbReference type="Proteomes" id="UP000556436"/>
    </source>
</evidence>
<organism evidence="9 10">
    <name type="scientific">Streptomyces netropsis</name>
    <name type="common">Streptoverticillium netropsis</name>
    <dbReference type="NCBI Taxonomy" id="55404"/>
    <lineage>
        <taxon>Bacteria</taxon>
        <taxon>Bacillati</taxon>
        <taxon>Actinomycetota</taxon>
        <taxon>Actinomycetes</taxon>
        <taxon>Kitasatosporales</taxon>
        <taxon>Streptomycetaceae</taxon>
        <taxon>Streptomyces</taxon>
    </lineage>
</organism>
<proteinExistence type="inferred from homology"/>
<dbReference type="Proteomes" id="UP000556436">
    <property type="component" value="Unassembled WGS sequence"/>
</dbReference>
<dbReference type="EC" id="3.4.-.-" evidence="8"/>
<evidence type="ECO:0000313" key="9">
    <source>
        <dbReference type="EMBL" id="MBB4888137.1"/>
    </source>
</evidence>
<dbReference type="SUPFAM" id="SSF143081">
    <property type="entry name" value="BB1717-like"/>
    <property type="match status" value="1"/>
</dbReference>
<dbReference type="RefSeq" id="WP_184735488.1">
    <property type="nucleotide sequence ID" value="NZ_BMRW01000008.1"/>
</dbReference>
<protein>
    <recommendedName>
        <fullName evidence="8">Abasic site processing protein</fullName>
        <ecNumber evidence="8">3.4.-.-</ecNumber>
    </recommendedName>
</protein>
<dbReference type="Pfam" id="PF02586">
    <property type="entry name" value="SRAP"/>
    <property type="match status" value="1"/>
</dbReference>
<name>A0A7W7PFU4_STRNE</name>
<keyword evidence="5" id="KW-0190">Covalent protein-DNA linkage</keyword>
<evidence type="ECO:0000256" key="5">
    <source>
        <dbReference type="ARBA" id="ARBA00023124"/>
    </source>
</evidence>
<dbReference type="InterPro" id="IPR003738">
    <property type="entry name" value="SRAP"/>
</dbReference>
<keyword evidence="3" id="KW-0227">DNA damage</keyword>
<dbReference type="AlphaFoldDB" id="A0A7W7PFU4"/>
<dbReference type="GO" id="GO:0006508">
    <property type="term" value="P:proteolysis"/>
    <property type="evidence" value="ECO:0007669"/>
    <property type="project" value="UniProtKB-KW"/>
</dbReference>
<comment type="caution">
    <text evidence="9">The sequence shown here is derived from an EMBL/GenBank/DDBJ whole genome shotgun (WGS) entry which is preliminary data.</text>
</comment>
<keyword evidence="6" id="KW-0238">DNA-binding</keyword>
<dbReference type="PANTHER" id="PTHR13604:SF0">
    <property type="entry name" value="ABASIC SITE PROCESSING PROTEIN HMCES"/>
    <property type="match status" value="1"/>
</dbReference>
<dbReference type="GO" id="GO:0106300">
    <property type="term" value="P:protein-DNA covalent cross-linking repair"/>
    <property type="evidence" value="ECO:0007669"/>
    <property type="project" value="InterPro"/>
</dbReference>
<dbReference type="GO" id="GO:0016829">
    <property type="term" value="F:lyase activity"/>
    <property type="evidence" value="ECO:0007669"/>
    <property type="project" value="UniProtKB-KW"/>
</dbReference>
<evidence type="ECO:0000256" key="3">
    <source>
        <dbReference type="ARBA" id="ARBA00022763"/>
    </source>
</evidence>
<dbReference type="EMBL" id="JACHJG010000008">
    <property type="protein sequence ID" value="MBB4888137.1"/>
    <property type="molecule type" value="Genomic_DNA"/>
</dbReference>
<sequence length="249" mass="27405">MCGRYVSTRSPQDLAGLFQVAGWNPEQLVEPSWNVAPTDDVWAVLERPGRESGVLERQLRALRWGLVPSWAKSLNTGAKMINARVETVHEKPAYRRAFAKRRCLLPADGFYEWQTVPATATAKARKQPYFISPADGQVMAMAGLYEFWRDPAVAGDEDPAAWWTTCTVITTEATDSAGRIHSRMPLAISPADYEAWLDPAHQDPDELRALLGTPAHGDLDARAVTTAVNNVRNNGPQLLDNAPGPDTEA</sequence>
<dbReference type="PANTHER" id="PTHR13604">
    <property type="entry name" value="DC12-RELATED"/>
    <property type="match status" value="1"/>
</dbReference>
<reference evidence="9 10" key="1">
    <citation type="submission" date="2020-08" db="EMBL/GenBank/DDBJ databases">
        <title>Genomic Encyclopedia of Type Strains, Phase III (KMG-III): the genomes of soil and plant-associated and newly described type strains.</title>
        <authorList>
            <person name="Whitman W."/>
        </authorList>
    </citation>
    <scope>NUCLEOTIDE SEQUENCE [LARGE SCALE GENOMIC DNA]</scope>
    <source>
        <strain evidence="9 10">CECT 3265</strain>
    </source>
</reference>
<evidence type="ECO:0000256" key="1">
    <source>
        <dbReference type="ARBA" id="ARBA00008136"/>
    </source>
</evidence>
<evidence type="ECO:0000256" key="8">
    <source>
        <dbReference type="RuleBase" id="RU364100"/>
    </source>
</evidence>
<accession>A0A7W7PFU4</accession>
<keyword evidence="4 8" id="KW-0378">Hydrolase</keyword>
<comment type="similarity">
    <text evidence="1 8">Belongs to the SOS response-associated peptidase family.</text>
</comment>
<gene>
    <name evidence="9" type="ORF">FHS38_004205</name>
</gene>
<dbReference type="Gene3D" id="3.90.1680.10">
    <property type="entry name" value="SOS response associated peptidase-like"/>
    <property type="match status" value="1"/>
</dbReference>
<evidence type="ECO:0000256" key="7">
    <source>
        <dbReference type="ARBA" id="ARBA00023239"/>
    </source>
</evidence>
<evidence type="ECO:0000256" key="2">
    <source>
        <dbReference type="ARBA" id="ARBA00022670"/>
    </source>
</evidence>
<keyword evidence="2 8" id="KW-0645">Protease</keyword>